<feature type="non-terminal residue" evidence="7">
    <location>
        <position position="1"/>
    </location>
</feature>
<feature type="non-terminal residue" evidence="7">
    <location>
        <position position="119"/>
    </location>
</feature>
<proteinExistence type="predicted"/>
<keyword evidence="3" id="KW-0732">Signal</keyword>
<name>A0A1E4RTK6_CYBJN</name>
<keyword evidence="4" id="KW-0325">Glycoprotein</keyword>
<evidence type="ECO:0000256" key="1">
    <source>
        <dbReference type="ARBA" id="ARBA00004613"/>
    </source>
</evidence>
<dbReference type="Proteomes" id="UP000094389">
    <property type="component" value="Unassembled WGS sequence"/>
</dbReference>
<dbReference type="OrthoDB" id="4022214at2759"/>
<evidence type="ECO:0000256" key="4">
    <source>
        <dbReference type="ARBA" id="ARBA00023180"/>
    </source>
</evidence>
<keyword evidence="2" id="KW-0964">Secreted</keyword>
<sequence>ESYNFIIGTGYDTSLFTTSYGDETSSTGGMVSSLGYITYDGPVPDSSVPSVCQACPSLLTEFISLSTSSSSSSSTTALSSSSISSSSESGSESLPSAYTTTFTDASGTESGVVSHYTTT</sequence>
<feature type="compositionally biased region" description="Low complexity" evidence="5">
    <location>
        <begin position="67"/>
        <end position="96"/>
    </location>
</feature>
<dbReference type="InterPro" id="IPR021031">
    <property type="entry name" value="Hyphal-reg_cell_wall_N"/>
</dbReference>
<keyword evidence="8" id="KW-1185">Reference proteome</keyword>
<evidence type="ECO:0000313" key="8">
    <source>
        <dbReference type="Proteomes" id="UP000094389"/>
    </source>
</evidence>
<evidence type="ECO:0000259" key="6">
    <source>
        <dbReference type="Pfam" id="PF11765"/>
    </source>
</evidence>
<dbReference type="AlphaFoldDB" id="A0A1E4RTK6"/>
<dbReference type="GO" id="GO:0005576">
    <property type="term" value="C:extracellular region"/>
    <property type="evidence" value="ECO:0007669"/>
    <property type="project" value="UniProtKB-SubCell"/>
</dbReference>
<dbReference type="GeneID" id="30990470"/>
<dbReference type="EMBL" id="KV453959">
    <property type="protein sequence ID" value="ODV70624.1"/>
    <property type="molecule type" value="Genomic_DNA"/>
</dbReference>
<evidence type="ECO:0000256" key="2">
    <source>
        <dbReference type="ARBA" id="ARBA00022525"/>
    </source>
</evidence>
<feature type="domain" description="Hyphally-regulated cell wall protein N-terminal" evidence="6">
    <location>
        <begin position="3"/>
        <end position="58"/>
    </location>
</feature>
<protein>
    <recommendedName>
        <fullName evidence="6">Hyphally-regulated cell wall protein N-terminal domain-containing protein</fullName>
    </recommendedName>
</protein>
<dbReference type="GO" id="GO:0009277">
    <property type="term" value="C:fungal-type cell wall"/>
    <property type="evidence" value="ECO:0007669"/>
    <property type="project" value="UniProtKB-ARBA"/>
</dbReference>
<comment type="subcellular location">
    <subcellularLocation>
        <location evidence="1">Secreted</location>
    </subcellularLocation>
</comment>
<dbReference type="Pfam" id="PF11765">
    <property type="entry name" value="Hyphal_reg_CWP"/>
    <property type="match status" value="1"/>
</dbReference>
<accession>A0A1E4RTK6</accession>
<gene>
    <name evidence="7" type="ORF">CYBJADRAFT_170110</name>
</gene>
<evidence type="ECO:0000256" key="5">
    <source>
        <dbReference type="SAM" id="MobiDB-lite"/>
    </source>
</evidence>
<organism evidence="7 8">
    <name type="scientific">Cyberlindnera jadinii (strain ATCC 18201 / CBS 1600 / BCRC 20928 / JCM 3617 / NBRC 0987 / NRRL Y-1542)</name>
    <name type="common">Torula yeast</name>
    <name type="synonym">Candida utilis</name>
    <dbReference type="NCBI Taxonomy" id="983966"/>
    <lineage>
        <taxon>Eukaryota</taxon>
        <taxon>Fungi</taxon>
        <taxon>Dikarya</taxon>
        <taxon>Ascomycota</taxon>
        <taxon>Saccharomycotina</taxon>
        <taxon>Saccharomycetes</taxon>
        <taxon>Phaffomycetales</taxon>
        <taxon>Phaffomycetaceae</taxon>
        <taxon>Cyberlindnera</taxon>
    </lineage>
</organism>
<reference evidence="7 8" key="1">
    <citation type="journal article" date="2016" name="Proc. Natl. Acad. Sci. U.S.A.">
        <title>Comparative genomics of biotechnologically important yeasts.</title>
        <authorList>
            <person name="Riley R."/>
            <person name="Haridas S."/>
            <person name="Wolfe K.H."/>
            <person name="Lopes M.R."/>
            <person name="Hittinger C.T."/>
            <person name="Goeker M."/>
            <person name="Salamov A.A."/>
            <person name="Wisecaver J.H."/>
            <person name="Long T.M."/>
            <person name="Calvey C.H."/>
            <person name="Aerts A.L."/>
            <person name="Barry K.W."/>
            <person name="Choi C."/>
            <person name="Clum A."/>
            <person name="Coughlan A.Y."/>
            <person name="Deshpande S."/>
            <person name="Douglass A.P."/>
            <person name="Hanson S.J."/>
            <person name="Klenk H.-P."/>
            <person name="LaButti K.M."/>
            <person name="Lapidus A."/>
            <person name="Lindquist E.A."/>
            <person name="Lipzen A.M."/>
            <person name="Meier-Kolthoff J.P."/>
            <person name="Ohm R.A."/>
            <person name="Otillar R.P."/>
            <person name="Pangilinan J.L."/>
            <person name="Peng Y."/>
            <person name="Rokas A."/>
            <person name="Rosa C.A."/>
            <person name="Scheuner C."/>
            <person name="Sibirny A.A."/>
            <person name="Slot J.C."/>
            <person name="Stielow J.B."/>
            <person name="Sun H."/>
            <person name="Kurtzman C.P."/>
            <person name="Blackwell M."/>
            <person name="Grigoriev I.V."/>
            <person name="Jeffries T.W."/>
        </authorList>
    </citation>
    <scope>NUCLEOTIDE SEQUENCE [LARGE SCALE GENOMIC DNA]</scope>
    <source>
        <strain evidence="8">ATCC 18201 / CBS 1600 / BCRC 20928 / JCM 3617 / NBRC 0987 / NRRL Y-1542</strain>
    </source>
</reference>
<evidence type="ECO:0000256" key="3">
    <source>
        <dbReference type="ARBA" id="ARBA00022729"/>
    </source>
</evidence>
<feature type="region of interest" description="Disordered" evidence="5">
    <location>
        <begin position="67"/>
        <end position="119"/>
    </location>
</feature>
<feature type="compositionally biased region" description="Polar residues" evidence="5">
    <location>
        <begin position="97"/>
        <end position="119"/>
    </location>
</feature>
<dbReference type="RefSeq" id="XP_020067663.1">
    <property type="nucleotide sequence ID" value="XM_020216074.1"/>
</dbReference>
<evidence type="ECO:0000313" key="7">
    <source>
        <dbReference type="EMBL" id="ODV70624.1"/>
    </source>
</evidence>